<keyword evidence="1" id="KW-0678">Repressor</keyword>
<dbReference type="InterPro" id="IPR010499">
    <property type="entry name" value="AraC_E-bd"/>
</dbReference>
<feature type="domain" description="HTH merR-type" evidence="5">
    <location>
        <begin position="1"/>
        <end position="71"/>
    </location>
</feature>
<dbReference type="GO" id="GO:0003700">
    <property type="term" value="F:DNA-binding transcription factor activity"/>
    <property type="evidence" value="ECO:0007669"/>
    <property type="project" value="InterPro"/>
</dbReference>
<keyword evidence="4" id="KW-0804">Transcription</keyword>
<dbReference type="Pfam" id="PF13411">
    <property type="entry name" value="MerR_1"/>
    <property type="match status" value="1"/>
</dbReference>
<accession>A0A1H8Z077</accession>
<protein>
    <submittedName>
        <fullName evidence="6">DNA-binding transcriptional regulator, MerR family</fullName>
    </submittedName>
</protein>
<sequence>MISIGEFSKICGVSTKTLRYYSEIGLIHPEEINEENGYRYYSIKQLKKMLFINRLKSYQLSLEEIKTLVMMEEHEQEEKLYGVLRQKKRELQERMKAYDFTVKQINHDLLHIKKGVSIMSYLDDIPIKLVETKQQTILTRRQLLTGEDYKEGYHHFFQTLYEKIAKEQYTLLGKPMTIYHSAEYDPLGNDTEFAIPIKESVKGTRDFPGGLCAKSVLKGAYNELSAIYANLLEWVKKEGYELVDSPYEIYITDPNQEQHTEDWLTEVYFPIKKK</sequence>
<evidence type="ECO:0000313" key="6">
    <source>
        <dbReference type="EMBL" id="SEP57746.1"/>
    </source>
</evidence>
<name>A0A1H8Z077_9BACI</name>
<dbReference type="Pfam" id="PF06445">
    <property type="entry name" value="GyrI-like"/>
    <property type="match status" value="1"/>
</dbReference>
<dbReference type="EMBL" id="FOEL01000002">
    <property type="protein sequence ID" value="SEP57746.1"/>
    <property type="molecule type" value="Genomic_DNA"/>
</dbReference>
<evidence type="ECO:0000256" key="3">
    <source>
        <dbReference type="ARBA" id="ARBA00023125"/>
    </source>
</evidence>
<dbReference type="SMART" id="SM00422">
    <property type="entry name" value="HTH_MERR"/>
    <property type="match status" value="1"/>
</dbReference>
<evidence type="ECO:0000259" key="5">
    <source>
        <dbReference type="PROSITE" id="PS50937"/>
    </source>
</evidence>
<evidence type="ECO:0000313" key="7">
    <source>
        <dbReference type="Proteomes" id="UP000199410"/>
    </source>
</evidence>
<dbReference type="SMART" id="SM00871">
    <property type="entry name" value="AraC_E_bind"/>
    <property type="match status" value="1"/>
</dbReference>
<dbReference type="InterPro" id="IPR047057">
    <property type="entry name" value="MerR_fam"/>
</dbReference>
<comment type="caution">
    <text evidence="6">The sequence shown here is derived from an EMBL/GenBank/DDBJ whole genome shotgun (WGS) entry which is preliminary data.</text>
</comment>
<dbReference type="SUPFAM" id="SSF46955">
    <property type="entry name" value="Putative DNA-binding domain"/>
    <property type="match status" value="1"/>
</dbReference>
<dbReference type="AlphaFoldDB" id="A0A1H8Z077"/>
<dbReference type="GO" id="GO:0003677">
    <property type="term" value="F:DNA binding"/>
    <property type="evidence" value="ECO:0007669"/>
    <property type="project" value="UniProtKB-KW"/>
</dbReference>
<keyword evidence="2" id="KW-0805">Transcription regulation</keyword>
<reference evidence="6 7" key="1">
    <citation type="submission" date="2016-10" db="EMBL/GenBank/DDBJ databases">
        <authorList>
            <person name="Varghese N."/>
            <person name="Submissions S."/>
        </authorList>
    </citation>
    <scope>NUCLEOTIDE SEQUENCE [LARGE SCALE GENOMIC DNA]</scope>
    <source>
        <strain evidence="6 7">TC-13</strain>
    </source>
</reference>
<dbReference type="Proteomes" id="UP000199410">
    <property type="component" value="Unassembled WGS sequence"/>
</dbReference>
<evidence type="ECO:0000256" key="2">
    <source>
        <dbReference type="ARBA" id="ARBA00023015"/>
    </source>
</evidence>
<evidence type="ECO:0000256" key="4">
    <source>
        <dbReference type="ARBA" id="ARBA00023163"/>
    </source>
</evidence>
<dbReference type="InterPro" id="IPR011256">
    <property type="entry name" value="Reg_factor_effector_dom_sf"/>
</dbReference>
<dbReference type="PANTHER" id="PTHR30204">
    <property type="entry name" value="REDOX-CYCLING DRUG-SENSING TRANSCRIPTIONAL ACTIVATOR SOXR"/>
    <property type="match status" value="1"/>
</dbReference>
<dbReference type="Gene3D" id="3.20.80.10">
    <property type="entry name" value="Regulatory factor, effector binding domain"/>
    <property type="match status" value="1"/>
</dbReference>
<gene>
    <name evidence="6" type="ORF">SAMN02787113_00071</name>
</gene>
<organism evidence="6 7">
    <name type="scientific">Lysinibacillus fusiformis</name>
    <dbReference type="NCBI Taxonomy" id="28031"/>
    <lineage>
        <taxon>Bacteria</taxon>
        <taxon>Bacillati</taxon>
        <taxon>Bacillota</taxon>
        <taxon>Bacilli</taxon>
        <taxon>Bacillales</taxon>
        <taxon>Bacillaceae</taxon>
        <taxon>Lysinibacillus</taxon>
    </lineage>
</organism>
<dbReference type="Gene3D" id="1.10.1660.10">
    <property type="match status" value="1"/>
</dbReference>
<dbReference type="PANTHER" id="PTHR30204:SF69">
    <property type="entry name" value="MERR-FAMILY TRANSCRIPTIONAL REGULATOR"/>
    <property type="match status" value="1"/>
</dbReference>
<dbReference type="SUPFAM" id="SSF55136">
    <property type="entry name" value="Probable bacterial effector-binding domain"/>
    <property type="match status" value="1"/>
</dbReference>
<dbReference type="RefSeq" id="WP_043990177.1">
    <property type="nucleotide sequence ID" value="NZ_CP189820.1"/>
</dbReference>
<dbReference type="InterPro" id="IPR009061">
    <property type="entry name" value="DNA-bd_dom_put_sf"/>
</dbReference>
<evidence type="ECO:0000256" key="1">
    <source>
        <dbReference type="ARBA" id="ARBA00022491"/>
    </source>
</evidence>
<dbReference type="PROSITE" id="PS50937">
    <property type="entry name" value="HTH_MERR_2"/>
    <property type="match status" value="1"/>
</dbReference>
<dbReference type="InterPro" id="IPR000551">
    <property type="entry name" value="MerR-type_HTH_dom"/>
</dbReference>
<keyword evidence="3 6" id="KW-0238">DNA-binding</keyword>
<proteinExistence type="predicted"/>
<dbReference type="InterPro" id="IPR029442">
    <property type="entry name" value="GyrI-like"/>
</dbReference>